<reference evidence="10 11" key="1">
    <citation type="submission" date="2022-10" db="EMBL/GenBank/DDBJ databases">
        <authorList>
            <person name="Xie J."/>
            <person name="Shen N."/>
        </authorList>
    </citation>
    <scope>NUCLEOTIDE SEQUENCE [LARGE SCALE GENOMIC DNA]</scope>
    <source>
        <strain evidence="10 11">YIM65594</strain>
    </source>
</reference>
<keyword evidence="3" id="KW-1003">Cell membrane</keyword>
<evidence type="ECO:0000256" key="1">
    <source>
        <dbReference type="ARBA" id="ARBA00004651"/>
    </source>
</evidence>
<evidence type="ECO:0000256" key="4">
    <source>
        <dbReference type="ARBA" id="ARBA00022692"/>
    </source>
</evidence>
<protein>
    <submittedName>
        <fullName evidence="10">ABC transporter permease</fullName>
    </submittedName>
</protein>
<dbReference type="CDD" id="cd06261">
    <property type="entry name" value="TM_PBP2"/>
    <property type="match status" value="1"/>
</dbReference>
<keyword evidence="4 7" id="KW-0812">Transmembrane</keyword>
<feature type="transmembrane region" description="Helical" evidence="7">
    <location>
        <begin position="166"/>
        <end position="193"/>
    </location>
</feature>
<dbReference type="Pfam" id="PF00528">
    <property type="entry name" value="BPD_transp_1"/>
    <property type="match status" value="1"/>
</dbReference>
<dbReference type="Proteomes" id="UP001354931">
    <property type="component" value="Unassembled WGS sequence"/>
</dbReference>
<dbReference type="Pfam" id="PF19300">
    <property type="entry name" value="BPD_transp_1_N"/>
    <property type="match status" value="1"/>
</dbReference>
<evidence type="ECO:0000313" key="11">
    <source>
        <dbReference type="Proteomes" id="UP001354931"/>
    </source>
</evidence>
<dbReference type="PANTHER" id="PTHR43163:SF6">
    <property type="entry name" value="DIPEPTIDE TRANSPORT SYSTEM PERMEASE PROTEIN DPPB-RELATED"/>
    <property type="match status" value="1"/>
</dbReference>
<feature type="transmembrane region" description="Helical" evidence="7">
    <location>
        <begin position="265"/>
        <end position="289"/>
    </location>
</feature>
<organism evidence="10 11">
    <name type="scientific">Streptomyces endophyticus</name>
    <dbReference type="NCBI Taxonomy" id="714166"/>
    <lineage>
        <taxon>Bacteria</taxon>
        <taxon>Bacillati</taxon>
        <taxon>Actinomycetota</taxon>
        <taxon>Actinomycetes</taxon>
        <taxon>Kitasatosporales</taxon>
        <taxon>Streptomycetaceae</taxon>
        <taxon>Streptomyces</taxon>
    </lineage>
</organism>
<name>A0ABU6F9P3_9ACTN</name>
<dbReference type="InterPro" id="IPR045621">
    <property type="entry name" value="BPD_transp_1_N"/>
</dbReference>
<dbReference type="InterPro" id="IPR035906">
    <property type="entry name" value="MetI-like_sf"/>
</dbReference>
<evidence type="ECO:0000256" key="8">
    <source>
        <dbReference type="SAM" id="MobiDB-lite"/>
    </source>
</evidence>
<dbReference type="SUPFAM" id="SSF161098">
    <property type="entry name" value="MetI-like"/>
    <property type="match status" value="1"/>
</dbReference>
<evidence type="ECO:0000256" key="2">
    <source>
        <dbReference type="ARBA" id="ARBA00022448"/>
    </source>
</evidence>
<dbReference type="PANTHER" id="PTHR43163">
    <property type="entry name" value="DIPEPTIDE TRANSPORT SYSTEM PERMEASE PROTEIN DPPB-RELATED"/>
    <property type="match status" value="1"/>
</dbReference>
<evidence type="ECO:0000256" key="6">
    <source>
        <dbReference type="ARBA" id="ARBA00023136"/>
    </source>
</evidence>
<dbReference type="PROSITE" id="PS50928">
    <property type="entry name" value="ABC_TM1"/>
    <property type="match status" value="1"/>
</dbReference>
<dbReference type="RefSeq" id="WP_326019670.1">
    <property type="nucleotide sequence ID" value="NZ_JAOZYC010000136.1"/>
</dbReference>
<feature type="domain" description="ABC transmembrane type-1" evidence="9">
    <location>
        <begin position="127"/>
        <end position="328"/>
    </location>
</feature>
<keyword evidence="5 7" id="KW-1133">Transmembrane helix</keyword>
<gene>
    <name evidence="10" type="ORF">OKJ99_25015</name>
</gene>
<proteinExistence type="inferred from homology"/>
<feature type="transmembrane region" description="Helical" evidence="7">
    <location>
        <begin position="127"/>
        <end position="154"/>
    </location>
</feature>
<comment type="subcellular location">
    <subcellularLocation>
        <location evidence="1 7">Cell membrane</location>
        <topology evidence="1 7">Multi-pass membrane protein</topology>
    </subcellularLocation>
</comment>
<feature type="transmembrane region" description="Helical" evidence="7">
    <location>
        <begin position="40"/>
        <end position="61"/>
    </location>
</feature>
<evidence type="ECO:0000256" key="3">
    <source>
        <dbReference type="ARBA" id="ARBA00022475"/>
    </source>
</evidence>
<dbReference type="Gene3D" id="1.10.3720.10">
    <property type="entry name" value="MetI-like"/>
    <property type="match status" value="1"/>
</dbReference>
<evidence type="ECO:0000313" key="10">
    <source>
        <dbReference type="EMBL" id="MEB8340764.1"/>
    </source>
</evidence>
<feature type="transmembrane region" description="Helical" evidence="7">
    <location>
        <begin position="309"/>
        <end position="335"/>
    </location>
</feature>
<evidence type="ECO:0000256" key="5">
    <source>
        <dbReference type="ARBA" id="ARBA00022989"/>
    </source>
</evidence>
<keyword evidence="2 7" id="KW-0813">Transport</keyword>
<evidence type="ECO:0000256" key="7">
    <source>
        <dbReference type="RuleBase" id="RU363032"/>
    </source>
</evidence>
<dbReference type="InterPro" id="IPR000515">
    <property type="entry name" value="MetI-like"/>
</dbReference>
<comment type="caution">
    <text evidence="10">The sequence shown here is derived from an EMBL/GenBank/DDBJ whole genome shotgun (WGS) entry which is preliminary data.</text>
</comment>
<sequence>MSTLTPRDGRDPVEGSGPAPAVVRGPAPAGQVIRFVAMRLGGLLLTMFVASVVVFSALHLAPGSVISFLTKGRSVSDEALAELNAQYHLDQPVIVQYVLWLRDAGTGDLGHSIVYNLPVSSILGSRIPATVTLLVMAAVLVLVIGLGLGIVAGLKPNALTRLAMTGATISMAVPVFVAAAVLTLVFAVGLGWFPVFGTGTGFWDTLYHNVLPAVSLALASIAFVGRLSQTAIRTELASDHVNTAISRGLPHRLVMSRHVVRNAAIPMLTVAGLSIAGLLAGSVIVEQVFQLNGLGTLLVNAVQQKDFPVVQAVSLVYVAAFIVLNTLIDVTYTLLDPRVSMNGDRS</sequence>
<evidence type="ECO:0000259" key="9">
    <source>
        <dbReference type="PROSITE" id="PS50928"/>
    </source>
</evidence>
<feature type="transmembrane region" description="Helical" evidence="7">
    <location>
        <begin position="205"/>
        <end position="224"/>
    </location>
</feature>
<accession>A0ABU6F9P3</accession>
<feature type="region of interest" description="Disordered" evidence="8">
    <location>
        <begin position="1"/>
        <end position="22"/>
    </location>
</feature>
<comment type="similarity">
    <text evidence="7">Belongs to the binding-protein-dependent transport system permease family.</text>
</comment>
<keyword evidence="11" id="KW-1185">Reference proteome</keyword>
<dbReference type="EMBL" id="JAOZYC010000136">
    <property type="protein sequence ID" value="MEB8340764.1"/>
    <property type="molecule type" value="Genomic_DNA"/>
</dbReference>
<keyword evidence="6 7" id="KW-0472">Membrane</keyword>